<dbReference type="InterPro" id="IPR044059">
    <property type="entry name" value="Csn1/TTC4_wheel"/>
</dbReference>
<dbReference type="EMBL" id="MRZV01000359">
    <property type="protein sequence ID" value="PIK51715.1"/>
    <property type="molecule type" value="Genomic_DNA"/>
</dbReference>
<reference evidence="5 6" key="1">
    <citation type="journal article" date="2017" name="PLoS Biol.">
        <title>The sea cucumber genome provides insights into morphological evolution and visceral regeneration.</title>
        <authorList>
            <person name="Zhang X."/>
            <person name="Sun L."/>
            <person name="Yuan J."/>
            <person name="Sun Y."/>
            <person name="Gao Y."/>
            <person name="Zhang L."/>
            <person name="Li S."/>
            <person name="Dai H."/>
            <person name="Hamel J.F."/>
            <person name="Liu C."/>
            <person name="Yu Y."/>
            <person name="Liu S."/>
            <person name="Lin W."/>
            <person name="Guo K."/>
            <person name="Jin S."/>
            <person name="Xu P."/>
            <person name="Storey K.B."/>
            <person name="Huan P."/>
            <person name="Zhang T."/>
            <person name="Zhou Y."/>
            <person name="Zhang J."/>
            <person name="Lin C."/>
            <person name="Li X."/>
            <person name="Xing L."/>
            <person name="Huo D."/>
            <person name="Sun M."/>
            <person name="Wang L."/>
            <person name="Mercier A."/>
            <person name="Li F."/>
            <person name="Yang H."/>
            <person name="Xiang J."/>
        </authorList>
    </citation>
    <scope>NUCLEOTIDE SEQUENCE [LARGE SCALE GENOMIC DNA]</scope>
    <source>
        <strain evidence="5">Shaxun</strain>
        <tissue evidence="5">Muscle</tissue>
    </source>
</reference>
<dbReference type="OrthoDB" id="420195at2759"/>
<dbReference type="PANTHER" id="PTHR46035">
    <property type="entry name" value="TETRATRICOPEPTIDE REPEAT PROTEIN 4"/>
    <property type="match status" value="1"/>
</dbReference>
<dbReference type="AlphaFoldDB" id="A0A2G8KUT1"/>
<keyword evidence="6" id="KW-1185">Reference proteome</keyword>
<dbReference type="GO" id="GO:0030544">
    <property type="term" value="F:Hsp70 protein binding"/>
    <property type="evidence" value="ECO:0007669"/>
    <property type="project" value="TreeGrafter"/>
</dbReference>
<dbReference type="InterPro" id="IPR011990">
    <property type="entry name" value="TPR-like_helical_dom_sf"/>
</dbReference>
<name>A0A2G8KUT1_STIJA</name>
<evidence type="ECO:0000256" key="3">
    <source>
        <dbReference type="ARBA" id="ARBA00023602"/>
    </source>
</evidence>
<organism evidence="5 6">
    <name type="scientific">Stichopus japonicus</name>
    <name type="common">Sea cucumber</name>
    <dbReference type="NCBI Taxonomy" id="307972"/>
    <lineage>
        <taxon>Eukaryota</taxon>
        <taxon>Metazoa</taxon>
        <taxon>Echinodermata</taxon>
        <taxon>Eleutherozoa</taxon>
        <taxon>Echinozoa</taxon>
        <taxon>Holothuroidea</taxon>
        <taxon>Aspidochirotacea</taxon>
        <taxon>Aspidochirotida</taxon>
        <taxon>Stichopodidae</taxon>
        <taxon>Apostichopus</taxon>
    </lineage>
</organism>
<keyword evidence="1" id="KW-0677">Repeat</keyword>
<dbReference type="PANTHER" id="PTHR46035:SF1">
    <property type="entry name" value="TETRATRICOPEPTIDE REPEAT PROTEIN 4"/>
    <property type="match status" value="1"/>
</dbReference>
<dbReference type="GO" id="GO:0005829">
    <property type="term" value="C:cytosol"/>
    <property type="evidence" value="ECO:0007669"/>
    <property type="project" value="TreeGrafter"/>
</dbReference>
<comment type="similarity">
    <text evidence="3">Belongs to the TTC4 family.</text>
</comment>
<gene>
    <name evidence="5" type="ORF">BSL78_11388</name>
</gene>
<sequence>MTKEPTQEEIDASPTLSAIQAIKYAENDPEELALEHKEDGNYQFKKKMYRLAVKAYTEGIKQKCENTDLNAVLYTNRAAAHFHLENFLSSFNDAKRALRFKPDHMKAIFRCVDCCLKMRNYAEALQHCDSGLQIVPNEKSLLEKRATAVKQKKAQERDARKGKLEAKKVKAKQEKLLQAIKDRNVQLRMTATGEDNQASVHPKKPTSYEDLVKCLRLDVMSEFNVTLSDSGALQWPVRFLYPEHNQSDVISAFEENTRFIDHFVEMFKPGDEIPWDKEKTYTLDNIEVYFEEYDKGRLVTFNSENTLQEVLSDQRCHVYHGQPNFIVLSRASDFRDDYLHQYGQK</sequence>
<accession>A0A2G8KUT1</accession>
<dbReference type="GO" id="GO:0051879">
    <property type="term" value="F:Hsp90 protein binding"/>
    <property type="evidence" value="ECO:0007669"/>
    <property type="project" value="InterPro"/>
</dbReference>
<dbReference type="Proteomes" id="UP000230750">
    <property type="component" value="Unassembled WGS sequence"/>
</dbReference>
<dbReference type="SUPFAM" id="SSF48452">
    <property type="entry name" value="TPR-like"/>
    <property type="match status" value="1"/>
</dbReference>
<dbReference type="Gene3D" id="1.25.40.10">
    <property type="entry name" value="Tetratricopeptide repeat domain"/>
    <property type="match status" value="1"/>
</dbReference>
<dbReference type="InterPro" id="IPR019734">
    <property type="entry name" value="TPR_rpt"/>
</dbReference>
<comment type="caution">
    <text evidence="5">The sequence shown here is derived from an EMBL/GenBank/DDBJ whole genome shotgun (WGS) entry which is preliminary data.</text>
</comment>
<dbReference type="Pfam" id="PF18972">
    <property type="entry name" value="Wheel"/>
    <property type="match status" value="1"/>
</dbReference>
<protein>
    <submittedName>
        <fullName evidence="5">Putative tetratricopeptide repeat protein 4</fullName>
    </submittedName>
</protein>
<evidence type="ECO:0000256" key="1">
    <source>
        <dbReference type="ARBA" id="ARBA00022737"/>
    </source>
</evidence>
<proteinExistence type="inferred from homology"/>
<dbReference type="GO" id="GO:0006457">
    <property type="term" value="P:protein folding"/>
    <property type="evidence" value="ECO:0007669"/>
    <property type="project" value="TreeGrafter"/>
</dbReference>
<feature type="domain" description="Cns1/TTC4 wheel" evidence="4">
    <location>
        <begin position="231"/>
        <end position="333"/>
    </location>
</feature>
<dbReference type="GO" id="GO:0005634">
    <property type="term" value="C:nucleus"/>
    <property type="evidence" value="ECO:0007669"/>
    <property type="project" value="TreeGrafter"/>
</dbReference>
<dbReference type="STRING" id="307972.A0A2G8KUT1"/>
<evidence type="ECO:0000313" key="5">
    <source>
        <dbReference type="EMBL" id="PIK51715.1"/>
    </source>
</evidence>
<dbReference type="CDD" id="cd21380">
    <property type="entry name" value="CTWD_Cns1"/>
    <property type="match status" value="1"/>
</dbReference>
<evidence type="ECO:0000256" key="2">
    <source>
        <dbReference type="ARBA" id="ARBA00022803"/>
    </source>
</evidence>
<dbReference type="SMART" id="SM00028">
    <property type="entry name" value="TPR"/>
    <property type="match status" value="3"/>
</dbReference>
<evidence type="ECO:0000259" key="4">
    <source>
        <dbReference type="Pfam" id="PF18972"/>
    </source>
</evidence>
<keyword evidence="2" id="KW-0802">TPR repeat</keyword>
<evidence type="ECO:0000313" key="6">
    <source>
        <dbReference type="Proteomes" id="UP000230750"/>
    </source>
</evidence>